<evidence type="ECO:0000259" key="3">
    <source>
        <dbReference type="PROSITE" id="PS50523"/>
    </source>
</evidence>
<evidence type="ECO:0000313" key="4">
    <source>
        <dbReference type="EMBL" id="QRW41688.1"/>
    </source>
</evidence>
<keyword evidence="1" id="KW-0808">Transferase</keyword>
<dbReference type="InterPro" id="IPR043502">
    <property type="entry name" value="DNA/RNA_pol_sf"/>
</dbReference>
<evidence type="ECO:0000256" key="2">
    <source>
        <dbReference type="ARBA" id="ARBA00022695"/>
    </source>
</evidence>
<dbReference type="GO" id="GO:0006351">
    <property type="term" value="P:DNA-templated transcription"/>
    <property type="evidence" value="ECO:0007669"/>
    <property type="project" value="InterPro"/>
</dbReference>
<sequence length="1276" mass="143950">MTEVISCGTPILYARQVAENENIWLKICESLSIPADYTLIRNCDERSKITPIDVCSSFLDTWRINEESPFHGSLLERAKNETLTYGTMPGYLWFLFFSSLSKGRKGGFPVELKYISGIVSWVKKNMGVPPVVIRRRDFSELKYVSGFYNMNNIIECMLNISELRMSLSRDKIRINGKIHSTNLILDEVALRIGVSPKVIVKNIRTACTMVVRRAGSLSDNPHYVRHLSGNPLESRLVSDLVIQKIDREFYKKFSDSKFAIDSIADGLNSMKDHKLYKLHDLAKDYLHCNFGDESNTTVDDFAFVGSFILNLVKVAGYGRAQLSVAAPRSFPAKDDYGDLPYKIEEILMSFHRMTIEKGIMPTTKDNFYSRCISYWKSTSAGVKPSKVDVSVNDKEYKDVRVGKKLGVGVVCGKDLFTRETLSKKLTRANPGNVGARDVPYKATRAVYVIPLPTLHAQVAVAHHLALYVSSTDNKSPSASDGPHCDHISAGSSSTSGVRIVDTAYTILNSGTDKVITIDLDFSSFDSSLVWGNFRKPILRALRRMNWEGSVYGPDEIEKDEMIDYAFGEGSVYGTYWDAGRVPVVYLNDESDLNELSSRYTFEEITISEIEYKLKRIPGLKPLKPGRYYTTTSPILAKDESRFKVSYRMDGEDLIFLTSEASGELTTLAFNSAASLAMIDIILERTLDKGLKFRKCLKPITKRAIGDDVTIALKIVSDDFTSDDIDDFLTEVSSIVKMCGLEMSVPKTHITIHSSEYIQTHATLGVYIPKDHIMMIASERPRSITDSIQFTESLRKLFCTKVSRGYEESAAISMILYMSRWISRLDSRFLNLKFSNPERILSGETKDSEILIRNVDIIKKNESSDKKKNSKNIFWEFTWSSLLCLFPRSCGGIGLSLVALSVIHTDALFLYELSKMGKTEKNTLLVLYAYLMKILEGFSPDEKLDIRISKSPNLDCETLYSNQVNERINALKGTFSIGAHNAENVPRKMFKDGLALESFMTSVRHNSREMLLLHIAKRLKQKRVDLKFNHDEWLLGLVYTFGETIPVNNNLTFINGMSAKTTLMLRAYRINNEMSTRFTQTERLRIIISKDPARRSNCSPAEVTSVLDKYDVNTVLDADKGRVILWRMGFENSIVEEILNHRFSNAAVKIQDDSMGALRDDLISMTGLITQSSHNDFTITGITNSGMRFQAFIFSRQVMLLDFLRRKEVRIIESATRNQTLVDLINSRTPSKLLSANSNEGFLYSCALPNFNVTVRQLKSDIHVAKAAVALISDLNA</sequence>
<name>A0A894KGV1_9VIRU</name>
<dbReference type="GO" id="GO:0019079">
    <property type="term" value="P:viral genome replication"/>
    <property type="evidence" value="ECO:0007669"/>
    <property type="project" value="InterPro"/>
</dbReference>
<dbReference type="InterPro" id="IPR007097">
    <property type="entry name" value="RNA-dir_pol_reovirus"/>
</dbReference>
<reference evidence="4" key="1">
    <citation type="journal article" date="2020" name="bioRxiv">
        <title>Single mosquito metatranscriptomics identifies vectors, emerging pathogens and reservoirs in one assay.</title>
        <authorList>
            <person name="Batson J."/>
            <person name="Dudas G."/>
            <person name="Haas-Stapleton E."/>
            <person name="Kistler A.L."/>
            <person name="Li L.M."/>
            <person name="Logan P."/>
            <person name="Ratnasiri K."/>
            <person name="Retallack H."/>
        </authorList>
    </citation>
    <scope>NUCLEOTIDE SEQUENCE</scope>
    <source>
        <strain evidence="4">CMS001_012_ALCO</strain>
    </source>
</reference>
<dbReference type="Pfam" id="PF05788">
    <property type="entry name" value="Orbi_VP1"/>
    <property type="match status" value="1"/>
</dbReference>
<feature type="domain" description="RdRp catalytic" evidence="3">
    <location>
        <begin position="487"/>
        <end position="767"/>
    </location>
</feature>
<protein>
    <submittedName>
        <fullName evidence="4">RNA-dependent RNA polymerase</fullName>
    </submittedName>
</protein>
<dbReference type="PROSITE" id="PS50523">
    <property type="entry name" value="RDRP_DSRNA_REO"/>
    <property type="match status" value="1"/>
</dbReference>
<evidence type="ECO:0000256" key="1">
    <source>
        <dbReference type="ARBA" id="ARBA00022679"/>
    </source>
</evidence>
<organism evidence="4">
    <name type="scientific">Lasigmu virus</name>
    <dbReference type="NCBI Taxonomy" id="2800924"/>
    <lineage>
        <taxon>Viruses</taxon>
        <taxon>Riboviria</taxon>
    </lineage>
</organism>
<keyword evidence="2" id="KW-0548">Nucleotidyltransferase</keyword>
<dbReference type="EMBL" id="MW434754">
    <property type="protein sequence ID" value="QRW41688.1"/>
    <property type="molecule type" value="Genomic_RNA"/>
</dbReference>
<dbReference type="InterPro" id="IPR008723">
    <property type="entry name" value="RNA_pol_orbivir"/>
</dbReference>
<dbReference type="GO" id="GO:0003723">
    <property type="term" value="F:RNA binding"/>
    <property type="evidence" value="ECO:0007669"/>
    <property type="project" value="InterPro"/>
</dbReference>
<accession>A0A894KGV1</accession>
<dbReference type="SUPFAM" id="SSF56672">
    <property type="entry name" value="DNA/RNA polymerases"/>
    <property type="match status" value="1"/>
</dbReference>
<keyword evidence="4" id="KW-0696">RNA-directed RNA polymerase</keyword>
<proteinExistence type="predicted"/>
<dbReference type="GO" id="GO:0003968">
    <property type="term" value="F:RNA-directed RNA polymerase activity"/>
    <property type="evidence" value="ECO:0007669"/>
    <property type="project" value="UniProtKB-KW"/>
</dbReference>